<evidence type="ECO:0000256" key="1">
    <source>
        <dbReference type="SAM" id="Phobius"/>
    </source>
</evidence>
<feature type="transmembrane region" description="Helical" evidence="1">
    <location>
        <begin position="35"/>
        <end position="59"/>
    </location>
</feature>
<sequence>MIHENIYMHDVIDIFDVYQKDDLLKKSKLGLMKKWDTFSIIAIFLSIIALIGGSLWLVCLVSHEKSNNVDTAFMIAISGLVSIIINYYLNKKITEIILRKVFYSSKEKEFKLSRPMYINLVLLSDYERCSALIEKEINEDMYKKVLYLKDNYNLPLKKPIEKIMKERGYISYFDYEFLFIEHFYKRFKDMEFETIQESKILEARERIGEANNITNDKKE</sequence>
<protein>
    <submittedName>
        <fullName evidence="2">Putative TraM</fullName>
    </submittedName>
</protein>
<name>A0A076G4T7_ACIBA</name>
<evidence type="ECO:0000313" key="2">
    <source>
        <dbReference type="EMBL" id="AII26446.1"/>
    </source>
</evidence>
<organism evidence="2">
    <name type="scientific">Acinetobacter baumannii TYTH-1</name>
    <dbReference type="NCBI Taxonomy" id="1100841"/>
    <lineage>
        <taxon>Bacteria</taxon>
        <taxon>Pseudomonadati</taxon>
        <taxon>Pseudomonadota</taxon>
        <taxon>Gammaproteobacteria</taxon>
        <taxon>Moraxellales</taxon>
        <taxon>Moraxellaceae</taxon>
        <taxon>Acinetobacter</taxon>
        <taxon>Acinetobacter calcoaceticus/baumannii complex</taxon>
    </lineage>
</organism>
<gene>
    <name evidence="2" type="ORF">M3Q_pABCC43</name>
</gene>
<reference evidence="2" key="1">
    <citation type="submission" date="2013-11" db="EMBL/GenBank/DDBJ databases">
        <authorList>
            <person name="Liu C.-C."/>
            <person name="Tang C.Y."/>
            <person name="Kuo H.-Y."/>
            <person name="Chang K.-C."/>
            <person name="Liou M.-L."/>
        </authorList>
    </citation>
    <scope>NUCLEOTIDE SEQUENCE</scope>
    <source>
        <strain evidence="2">TYTH-1</strain>
        <plasmid evidence="2">pAB_CC</plasmid>
    </source>
</reference>
<keyword evidence="2" id="KW-0614">Plasmid</keyword>
<geneLocation type="plasmid" evidence="2">
    <name>pAB_CC</name>
</geneLocation>
<proteinExistence type="predicted"/>
<keyword evidence="1" id="KW-1133">Transmembrane helix</keyword>
<keyword evidence="1" id="KW-0812">Transmembrane</keyword>
<accession>A0A076G4T7</accession>
<dbReference type="AlphaFoldDB" id="A0A076G4T7"/>
<dbReference type="EMBL" id="KF889012">
    <property type="protein sequence ID" value="AII26446.1"/>
    <property type="molecule type" value="Genomic_DNA"/>
</dbReference>
<dbReference type="RefSeq" id="WP_032018711.1">
    <property type="nucleotide sequence ID" value="NZ_KF889012.1"/>
</dbReference>
<keyword evidence="1" id="KW-0472">Membrane</keyword>
<feature type="transmembrane region" description="Helical" evidence="1">
    <location>
        <begin position="71"/>
        <end position="89"/>
    </location>
</feature>
<reference evidence="2" key="2">
    <citation type="journal article" date="2014" name="Genomics">
        <title>Prevalence and mapping of a plasmid encoding a type IV secretion system in Acinetobacter baumannii.</title>
        <authorList>
            <person name="Liu C.C."/>
            <person name="Kuo H.Y."/>
            <person name="Tang C.Y."/>
            <person name="Chang K.C."/>
            <person name="Liou M.L."/>
        </authorList>
    </citation>
    <scope>NUCLEOTIDE SEQUENCE</scope>
    <source>
        <strain evidence="2">TYTH-1</strain>
        <plasmid evidence="2">pAB_CC</plasmid>
    </source>
</reference>